<dbReference type="EMBL" id="RDSR01000011">
    <property type="protein sequence ID" value="RNE62367.1"/>
    <property type="molecule type" value="Genomic_DNA"/>
</dbReference>
<proteinExistence type="predicted"/>
<dbReference type="OrthoDB" id="4326943at2"/>
<dbReference type="Proteomes" id="UP000279859">
    <property type="component" value="Unassembled WGS sequence"/>
</dbReference>
<keyword evidence="1" id="KW-0233">DNA recombination</keyword>
<sequence>MIVSNYEPLLRTFVDDNAAALTTRGVDVDDFTTHLYRRTTTTFVERPAGIRLASRLLGHANEQITRASYVVGAVEVDPITIDILDEVLGS</sequence>
<evidence type="ECO:0000256" key="1">
    <source>
        <dbReference type="ARBA" id="ARBA00023172"/>
    </source>
</evidence>
<protein>
    <recommendedName>
        <fullName evidence="4">Tyr recombinase domain-containing protein</fullName>
    </recommendedName>
</protein>
<dbReference type="GO" id="GO:0015074">
    <property type="term" value="P:DNA integration"/>
    <property type="evidence" value="ECO:0007669"/>
    <property type="project" value="InterPro"/>
</dbReference>
<dbReference type="SUPFAM" id="SSF56349">
    <property type="entry name" value="DNA breaking-rejoining enzymes"/>
    <property type="match status" value="1"/>
</dbReference>
<gene>
    <name evidence="2" type="ORF">EEJ31_08155</name>
</gene>
<evidence type="ECO:0000313" key="3">
    <source>
        <dbReference type="Proteomes" id="UP000279859"/>
    </source>
</evidence>
<organism evidence="2 3">
    <name type="scientific">Cryobacterium tepidiphilum</name>
    <dbReference type="NCBI Taxonomy" id="2486026"/>
    <lineage>
        <taxon>Bacteria</taxon>
        <taxon>Bacillati</taxon>
        <taxon>Actinomycetota</taxon>
        <taxon>Actinomycetes</taxon>
        <taxon>Micrococcales</taxon>
        <taxon>Microbacteriaceae</taxon>
        <taxon>Cryobacterium</taxon>
    </lineage>
</organism>
<evidence type="ECO:0008006" key="4">
    <source>
        <dbReference type="Google" id="ProtNLM"/>
    </source>
</evidence>
<dbReference type="InterPro" id="IPR013762">
    <property type="entry name" value="Integrase-like_cat_sf"/>
</dbReference>
<name>A0A3M8LA30_9MICO</name>
<evidence type="ECO:0000313" key="2">
    <source>
        <dbReference type="EMBL" id="RNE62367.1"/>
    </source>
</evidence>
<reference evidence="2 3" key="1">
    <citation type="submission" date="2018-11" db="EMBL/GenBank/DDBJ databases">
        <title>Cryobacterium sp. nov., isolated from rhizosphere soil of lettuce.</title>
        <authorList>
            <person name="Wang Y."/>
        </authorList>
    </citation>
    <scope>NUCLEOTIDE SEQUENCE [LARGE SCALE GENOMIC DNA]</scope>
    <source>
        <strain evidence="2 3">NEAU-85</strain>
    </source>
</reference>
<dbReference type="RefSeq" id="WP_123045815.1">
    <property type="nucleotide sequence ID" value="NZ_RDSR01000011.1"/>
</dbReference>
<comment type="caution">
    <text evidence="2">The sequence shown here is derived from an EMBL/GenBank/DDBJ whole genome shotgun (WGS) entry which is preliminary data.</text>
</comment>
<dbReference type="InterPro" id="IPR011010">
    <property type="entry name" value="DNA_brk_join_enz"/>
</dbReference>
<dbReference type="GO" id="GO:0006310">
    <property type="term" value="P:DNA recombination"/>
    <property type="evidence" value="ECO:0007669"/>
    <property type="project" value="UniProtKB-KW"/>
</dbReference>
<accession>A0A3M8LA30</accession>
<dbReference type="GO" id="GO:0003677">
    <property type="term" value="F:DNA binding"/>
    <property type="evidence" value="ECO:0007669"/>
    <property type="project" value="InterPro"/>
</dbReference>
<keyword evidence="3" id="KW-1185">Reference proteome</keyword>
<dbReference type="Gene3D" id="1.10.443.10">
    <property type="entry name" value="Intergrase catalytic core"/>
    <property type="match status" value="1"/>
</dbReference>
<dbReference type="AlphaFoldDB" id="A0A3M8LA30"/>